<evidence type="ECO:0000256" key="2">
    <source>
        <dbReference type="SAM" id="MobiDB-lite"/>
    </source>
</evidence>
<feature type="chain" id="PRO_5038370351" evidence="3">
    <location>
        <begin position="25"/>
        <end position="340"/>
    </location>
</feature>
<feature type="signal peptide" evidence="3">
    <location>
        <begin position="1"/>
        <end position="24"/>
    </location>
</feature>
<feature type="compositionally biased region" description="Low complexity" evidence="2">
    <location>
        <begin position="26"/>
        <end position="45"/>
    </location>
</feature>
<accession>A0A852R7S1</accession>
<dbReference type="PROSITE" id="PS50983">
    <property type="entry name" value="FE_B12_PBP"/>
    <property type="match status" value="1"/>
</dbReference>
<comment type="similarity">
    <text evidence="1">Belongs to the bacterial solute-binding protein 8 family.</text>
</comment>
<dbReference type="PANTHER" id="PTHR30535">
    <property type="entry name" value="VITAMIN B12-BINDING PROTEIN"/>
    <property type="match status" value="1"/>
</dbReference>
<dbReference type="EMBL" id="JACCBD010000001">
    <property type="protein sequence ID" value="NYD27475.1"/>
    <property type="molecule type" value="Genomic_DNA"/>
</dbReference>
<dbReference type="PROSITE" id="PS51257">
    <property type="entry name" value="PROKAR_LIPOPROTEIN"/>
    <property type="match status" value="1"/>
</dbReference>
<dbReference type="PANTHER" id="PTHR30535:SF34">
    <property type="entry name" value="MOLYBDATE-BINDING PROTEIN MOLA"/>
    <property type="match status" value="1"/>
</dbReference>
<dbReference type="SUPFAM" id="SSF53807">
    <property type="entry name" value="Helical backbone' metal receptor"/>
    <property type="match status" value="1"/>
</dbReference>
<reference evidence="5 6" key="1">
    <citation type="submission" date="2020-07" db="EMBL/GenBank/DDBJ databases">
        <title>Sequencing the genomes of 1000 actinobacteria strains.</title>
        <authorList>
            <person name="Klenk H.-P."/>
        </authorList>
    </citation>
    <scope>NUCLEOTIDE SEQUENCE [LARGE SCALE GENOMIC DNA]</scope>
    <source>
        <strain evidence="5 6">DSM 17380</strain>
    </source>
</reference>
<dbReference type="Proteomes" id="UP000586095">
    <property type="component" value="Unassembled WGS sequence"/>
</dbReference>
<dbReference type="RefSeq" id="WP_185987375.1">
    <property type="nucleotide sequence ID" value="NZ_BAAALZ010000001.1"/>
</dbReference>
<evidence type="ECO:0000313" key="6">
    <source>
        <dbReference type="Proteomes" id="UP000586095"/>
    </source>
</evidence>
<proteinExistence type="inferred from homology"/>
<evidence type="ECO:0000313" key="5">
    <source>
        <dbReference type="EMBL" id="NYD27475.1"/>
    </source>
</evidence>
<dbReference type="AlphaFoldDB" id="A0A852R7S1"/>
<evidence type="ECO:0000256" key="1">
    <source>
        <dbReference type="ARBA" id="ARBA00008814"/>
    </source>
</evidence>
<organism evidence="5 6">
    <name type="scientific">Leucobacter aridicollis</name>
    <dbReference type="NCBI Taxonomy" id="283878"/>
    <lineage>
        <taxon>Bacteria</taxon>
        <taxon>Bacillati</taxon>
        <taxon>Actinomycetota</taxon>
        <taxon>Actinomycetes</taxon>
        <taxon>Micrococcales</taxon>
        <taxon>Microbacteriaceae</taxon>
        <taxon>Leucobacter</taxon>
    </lineage>
</organism>
<comment type="caution">
    <text evidence="5">The sequence shown here is derived from an EMBL/GenBank/DDBJ whole genome shotgun (WGS) entry which is preliminary data.</text>
</comment>
<dbReference type="Pfam" id="PF01497">
    <property type="entry name" value="Peripla_BP_2"/>
    <property type="match status" value="1"/>
</dbReference>
<feature type="region of interest" description="Disordered" evidence="2">
    <location>
        <begin position="26"/>
        <end position="46"/>
    </location>
</feature>
<protein>
    <submittedName>
        <fullName evidence="5">Iron complex transport system substrate-binding protein</fullName>
    </submittedName>
</protein>
<dbReference type="InterPro" id="IPR050902">
    <property type="entry name" value="ABC_Transporter_SBP"/>
</dbReference>
<sequence length="340" mass="34513">MKTTRTLTAIAAITLSALALSGCAAGAPADTDGAPQSEQAAQPAQGFPRTVEIPAGRGGEAHSLTIEKEPQAIAALDYESAEVLAELGLADRLVLIPEAVLNPAIGGHVEELAEVPATFPVAMNLDTETVISAAPDLVVMSPRHGAESSIGAVLEQAGLPTLQLPDPWTGPSILAKNIDLIGQTTGTEDTAAALVTTIEDGLAQGAAKVAGSDAKDAPRVLVLTNQAGRPFATAGDAFPLHLLDLAGAASVSDELGMETTGPISAEQIVEAKPDGIVLIDMNGTGDRMYAELLANPAVATVPAAADDKLMRVTGREVQAMGLNSTVGGLETLTDWVATLG</sequence>
<gene>
    <name evidence="5" type="ORF">BJ960_002278</name>
</gene>
<evidence type="ECO:0000256" key="3">
    <source>
        <dbReference type="SAM" id="SignalP"/>
    </source>
</evidence>
<keyword evidence="6" id="KW-1185">Reference proteome</keyword>
<dbReference type="InterPro" id="IPR002491">
    <property type="entry name" value="ABC_transptr_periplasmic_BD"/>
</dbReference>
<evidence type="ECO:0000259" key="4">
    <source>
        <dbReference type="PROSITE" id="PS50983"/>
    </source>
</evidence>
<feature type="domain" description="Fe/B12 periplasmic-binding" evidence="4">
    <location>
        <begin position="72"/>
        <end position="340"/>
    </location>
</feature>
<name>A0A852R7S1_9MICO</name>
<keyword evidence="3" id="KW-0732">Signal</keyword>
<dbReference type="Gene3D" id="3.40.50.1980">
    <property type="entry name" value="Nitrogenase molybdenum iron protein domain"/>
    <property type="match status" value="2"/>
</dbReference>